<dbReference type="Proteomes" id="UP000016560">
    <property type="component" value="Unassembled WGS sequence"/>
</dbReference>
<dbReference type="eggNOG" id="COG1896">
    <property type="taxonomic scope" value="Bacteria"/>
</dbReference>
<reference evidence="1" key="1">
    <citation type="submission" date="2024-09" db="EMBL/GenBank/DDBJ databases">
        <title>Whole genome shotgun sequence of Pseudomonas alcaligenes NBRC 14159.</title>
        <authorList>
            <person name="Yoshida I."/>
            <person name="Hosoyama A."/>
            <person name="Tsuchikane K."/>
            <person name="Noguchi M."/>
            <person name="Hirakata S."/>
            <person name="Ando Y."/>
            <person name="Ohji S."/>
            <person name="Yamazoe A."/>
            <person name="Yamazaki S."/>
            <person name="Fujita N."/>
        </authorList>
    </citation>
    <scope>NUCLEOTIDE SEQUENCE</scope>
    <source>
        <strain evidence="1">NBRC 14159</strain>
    </source>
</reference>
<dbReference type="SUPFAM" id="SSF109604">
    <property type="entry name" value="HD-domain/PDEase-like"/>
    <property type="match status" value="1"/>
</dbReference>
<sequence>MNYWILTSTATPMDLLVPTPEMVDIKHLAQALGNVCRFNGHCKHHYSVAQHSILVSSIIEWEGGSPEEALQGLLHDAEEAYIADLTRPLKLLLIEAAHQRNEAWLSILAEAGIDRDSAAMKAAILHLLPDEQGQGLSILVDVYKQVADRIRAAICKAYHLDFELPTSVKDADMVALATVKRDLLPEHPATWECLNGYEALNGRIEQWTPEQARDHFHERLIALLATTHRRRAAA</sequence>
<proteinExistence type="predicted"/>
<evidence type="ECO:0000313" key="2">
    <source>
        <dbReference type="Proteomes" id="UP000016560"/>
    </source>
</evidence>
<accession>U2ZNP8</accession>
<evidence type="ECO:0008006" key="3">
    <source>
        <dbReference type="Google" id="ProtNLM"/>
    </source>
</evidence>
<dbReference type="Gene3D" id="1.10.3210.10">
    <property type="entry name" value="Hypothetical protein af1432"/>
    <property type="match status" value="1"/>
</dbReference>
<evidence type="ECO:0000313" key="1">
    <source>
        <dbReference type="EMBL" id="GAD62682.1"/>
    </source>
</evidence>
<organism evidence="1 2">
    <name type="scientific">Aquipseudomonas alcaligenes (strain ATCC 14909 / DSM 50342 / CCUG 1425 / JCM 20561 / NBRC 14159 / NCIMB 9945 / NCTC 10367 / 1577)</name>
    <name type="common">Pseudomonas alcaligenes</name>
    <dbReference type="NCBI Taxonomy" id="1215092"/>
    <lineage>
        <taxon>Bacteria</taxon>
        <taxon>Pseudomonadati</taxon>
        <taxon>Pseudomonadota</taxon>
        <taxon>Gammaproteobacteria</taxon>
        <taxon>Pseudomonadales</taxon>
        <taxon>Pseudomonadaceae</taxon>
        <taxon>Aquipseudomonas</taxon>
    </lineage>
</organism>
<dbReference type="AlphaFoldDB" id="U2ZNP8"/>
<gene>
    <name evidence="1" type="ORF">PA6_014_00550</name>
</gene>
<dbReference type="OrthoDB" id="1099791at2"/>
<comment type="caution">
    <text evidence="1">The sequence shown here is derived from an EMBL/GenBank/DDBJ whole genome shotgun (WGS) entry which is preliminary data.</text>
</comment>
<name>U2ZNP8_AQUA1</name>
<protein>
    <recommendedName>
        <fullName evidence="3">Phosphohydrolase</fullName>
    </recommendedName>
</protein>
<dbReference type="EMBL" id="BATI01000014">
    <property type="protein sequence ID" value="GAD62682.1"/>
    <property type="molecule type" value="Genomic_DNA"/>
</dbReference>
<dbReference type="RefSeq" id="WP_021700769.1">
    <property type="nucleotide sequence ID" value="NZ_BATI01000014.1"/>
</dbReference>
<keyword evidence="2" id="KW-1185">Reference proteome</keyword>